<dbReference type="InterPro" id="IPR036375">
    <property type="entry name" value="Hemopexin-like_dom_sf"/>
</dbReference>
<evidence type="ECO:0000313" key="4">
    <source>
        <dbReference type="Proteomes" id="UP000749559"/>
    </source>
</evidence>
<feature type="signal peptide" evidence="1">
    <location>
        <begin position="1"/>
        <end position="23"/>
    </location>
</feature>
<gene>
    <name evidence="3" type="ORF">OFUS_LOCUS6565</name>
</gene>
<dbReference type="Proteomes" id="UP000749559">
    <property type="component" value="Unassembled WGS sequence"/>
</dbReference>
<keyword evidence="1" id="KW-0732">Signal</keyword>
<comment type="caution">
    <text evidence="3">The sequence shown here is derived from an EMBL/GenBank/DDBJ whole genome shotgun (WGS) entry which is preliminary data.</text>
</comment>
<organism evidence="3 4">
    <name type="scientific">Owenia fusiformis</name>
    <name type="common">Polychaete worm</name>
    <dbReference type="NCBI Taxonomy" id="6347"/>
    <lineage>
        <taxon>Eukaryota</taxon>
        <taxon>Metazoa</taxon>
        <taxon>Spiralia</taxon>
        <taxon>Lophotrochozoa</taxon>
        <taxon>Annelida</taxon>
        <taxon>Polychaeta</taxon>
        <taxon>Sedentaria</taxon>
        <taxon>Canalipalpata</taxon>
        <taxon>Sabellida</taxon>
        <taxon>Oweniida</taxon>
        <taxon>Oweniidae</taxon>
        <taxon>Owenia</taxon>
    </lineage>
</organism>
<evidence type="ECO:0000313" key="3">
    <source>
        <dbReference type="EMBL" id="CAH1779794.1"/>
    </source>
</evidence>
<dbReference type="EMBL" id="CAIIXF020000003">
    <property type="protein sequence ID" value="CAH1779794.1"/>
    <property type="molecule type" value="Genomic_DNA"/>
</dbReference>
<dbReference type="AlphaFoldDB" id="A0A8S4NE46"/>
<proteinExistence type="predicted"/>
<dbReference type="SUPFAM" id="SSF50923">
    <property type="entry name" value="Hemopexin-like domain"/>
    <property type="match status" value="1"/>
</dbReference>
<name>A0A8S4NE46_OWEFU</name>
<accession>A0A8S4NE46</accession>
<sequence length="297" mass="33503">MEIFSQMILQLVFILSRVAIIDSYKSAYFNLISKHSVILGHSLGSFVTRGQTECAQMCTRDTECLSFNLEQGTNTTRLCELNRDTKTTSSLVPRENWLYYEREKKVPKSFNVYAAWMSKTGRIFVVVENQEIFEYKDVNAIGQPPEAVTDITTKLGSSADIPIGNIDAKLTEGQIVEKIHMFQGDKLFMDDAKVTITSAHPDLRVTDIACALKRDADTKNFLKDNTMYNIVGEVIIADVTLANEGVDFRNLPKGITACTEANTNKNKFLFFVNNKFVLYNKQIKSIEKSGYLMAPLK</sequence>
<dbReference type="SUPFAM" id="SSF57414">
    <property type="entry name" value="Hairpin loop containing domain-like"/>
    <property type="match status" value="1"/>
</dbReference>
<dbReference type="PROSITE" id="PS50948">
    <property type="entry name" value="PAN"/>
    <property type="match status" value="1"/>
</dbReference>
<reference evidence="3" key="1">
    <citation type="submission" date="2022-03" db="EMBL/GenBank/DDBJ databases">
        <authorList>
            <person name="Martin C."/>
        </authorList>
    </citation>
    <scope>NUCLEOTIDE SEQUENCE</scope>
</reference>
<evidence type="ECO:0000256" key="1">
    <source>
        <dbReference type="SAM" id="SignalP"/>
    </source>
</evidence>
<protein>
    <recommendedName>
        <fullName evidence="2">Apple domain-containing protein</fullName>
    </recommendedName>
</protein>
<dbReference type="Gene3D" id="3.50.4.10">
    <property type="entry name" value="Hepatocyte Growth Factor"/>
    <property type="match status" value="1"/>
</dbReference>
<feature type="domain" description="Apple" evidence="2">
    <location>
        <begin position="23"/>
        <end position="104"/>
    </location>
</feature>
<keyword evidence="4" id="KW-1185">Reference proteome</keyword>
<feature type="chain" id="PRO_5035746779" description="Apple domain-containing protein" evidence="1">
    <location>
        <begin position="24"/>
        <end position="297"/>
    </location>
</feature>
<dbReference type="InterPro" id="IPR003609">
    <property type="entry name" value="Pan_app"/>
</dbReference>
<dbReference type="Pfam" id="PF00024">
    <property type="entry name" value="PAN_1"/>
    <property type="match status" value="1"/>
</dbReference>
<evidence type="ECO:0000259" key="2">
    <source>
        <dbReference type="PROSITE" id="PS50948"/>
    </source>
</evidence>